<sequence>MDTLDRPVVDEARLQALVGKAMGDLGATLSTAMISIGDRLGLFSALATGAATPAELAARTGTLERYVREWLAAVAAGGYAEYDAESGRFSLSPEQQIALADETSPYSVLGGFESILAATRAEPMIAERFTTGEGYAWENHDARLFEGGERFFGAIYDARLVAAWIPALDGVDPKLRAGALVADVGCGHGTSTIAMARAFPASTFVGYDNHAPSIARASDLAEQAGLSDRVRFETATAADFPGDGYDLVAHFDCLHDMGDPLGAARRVRRALKPEGTWMIVEPQARDRLEENLNPVGRLFYGMSTLICTPHALSEGGESALGAQAGEARIRAIIEAAGFRHIRVAAQTPFNLVFEARP</sequence>
<dbReference type="Gene3D" id="1.10.10.10">
    <property type="entry name" value="Winged helix-like DNA-binding domain superfamily/Winged helix DNA-binding domain"/>
    <property type="match status" value="1"/>
</dbReference>
<organism evidence="3 4">
    <name type="scientific">Agromyces neolithicus</name>
    <dbReference type="NCBI Taxonomy" id="269420"/>
    <lineage>
        <taxon>Bacteria</taxon>
        <taxon>Bacillati</taxon>
        <taxon>Actinomycetota</taxon>
        <taxon>Actinomycetes</taxon>
        <taxon>Micrococcales</taxon>
        <taxon>Microbacteriaceae</taxon>
        <taxon>Agromyces</taxon>
    </lineage>
</organism>
<evidence type="ECO:0000313" key="4">
    <source>
        <dbReference type="Proteomes" id="UP001500002"/>
    </source>
</evidence>
<accession>A0ABP4YES2</accession>
<evidence type="ECO:0000313" key="3">
    <source>
        <dbReference type="EMBL" id="GAA1813816.1"/>
    </source>
</evidence>
<protein>
    <submittedName>
        <fullName evidence="3">Class I SAM-dependent methyltransferase</fullName>
    </submittedName>
</protein>
<dbReference type="SUPFAM" id="SSF53335">
    <property type="entry name" value="S-adenosyl-L-methionine-dependent methyltransferases"/>
    <property type="match status" value="1"/>
</dbReference>
<keyword evidence="3" id="KW-0808">Transferase</keyword>
<name>A0ABP4YES2_9MICO</name>
<evidence type="ECO:0000259" key="2">
    <source>
        <dbReference type="Pfam" id="PF21320"/>
    </source>
</evidence>
<dbReference type="SUPFAM" id="SSF46785">
    <property type="entry name" value="Winged helix' DNA-binding domain"/>
    <property type="match status" value="1"/>
</dbReference>
<dbReference type="Pfam" id="PF13847">
    <property type="entry name" value="Methyltransf_31"/>
    <property type="match status" value="1"/>
</dbReference>
<dbReference type="PANTHER" id="PTHR45128">
    <property type="entry name" value="METHYLTRANSFERASE TYPE 11"/>
    <property type="match status" value="1"/>
</dbReference>
<dbReference type="InterPro" id="IPR036390">
    <property type="entry name" value="WH_DNA-bd_sf"/>
</dbReference>
<dbReference type="InterPro" id="IPR029063">
    <property type="entry name" value="SAM-dependent_MTases_sf"/>
</dbReference>
<dbReference type="Pfam" id="PF21320">
    <property type="entry name" value="WHD_Rv2258c"/>
    <property type="match status" value="1"/>
</dbReference>
<dbReference type="PANTHER" id="PTHR45128:SF2">
    <property type="entry name" value="METHYLTRANSFERASE DOMAIN-CONTAINING PROTEIN"/>
    <property type="match status" value="1"/>
</dbReference>
<gene>
    <name evidence="3" type="ORF">GCM10009749_24040</name>
</gene>
<dbReference type="RefSeq" id="WP_344296466.1">
    <property type="nucleotide sequence ID" value="NZ_BAAANJ010000008.1"/>
</dbReference>
<keyword evidence="4" id="KW-1185">Reference proteome</keyword>
<dbReference type="Proteomes" id="UP001500002">
    <property type="component" value="Unassembled WGS sequence"/>
</dbReference>
<dbReference type="GO" id="GO:0032259">
    <property type="term" value="P:methylation"/>
    <property type="evidence" value="ECO:0007669"/>
    <property type="project" value="UniProtKB-KW"/>
</dbReference>
<evidence type="ECO:0000259" key="1">
    <source>
        <dbReference type="Pfam" id="PF13847"/>
    </source>
</evidence>
<feature type="domain" description="S-adenosylmethionine-dependent methyltransferase Rv2258c-like winged HTH" evidence="2">
    <location>
        <begin position="31"/>
        <end position="99"/>
    </location>
</feature>
<dbReference type="InterPro" id="IPR048711">
    <property type="entry name" value="WHD_Rv2258c"/>
</dbReference>
<dbReference type="GO" id="GO:0008168">
    <property type="term" value="F:methyltransferase activity"/>
    <property type="evidence" value="ECO:0007669"/>
    <property type="project" value="UniProtKB-KW"/>
</dbReference>
<comment type="caution">
    <text evidence="3">The sequence shown here is derived from an EMBL/GenBank/DDBJ whole genome shotgun (WGS) entry which is preliminary data.</text>
</comment>
<dbReference type="InterPro" id="IPR025714">
    <property type="entry name" value="Methyltranfer_dom"/>
</dbReference>
<proteinExistence type="predicted"/>
<keyword evidence="3" id="KW-0489">Methyltransferase</keyword>
<dbReference type="CDD" id="cd02440">
    <property type="entry name" value="AdoMet_MTases"/>
    <property type="match status" value="1"/>
</dbReference>
<reference evidence="4" key="1">
    <citation type="journal article" date="2019" name="Int. J. Syst. Evol. Microbiol.">
        <title>The Global Catalogue of Microorganisms (GCM) 10K type strain sequencing project: providing services to taxonomists for standard genome sequencing and annotation.</title>
        <authorList>
            <consortium name="The Broad Institute Genomics Platform"/>
            <consortium name="The Broad Institute Genome Sequencing Center for Infectious Disease"/>
            <person name="Wu L."/>
            <person name="Ma J."/>
        </authorList>
    </citation>
    <scope>NUCLEOTIDE SEQUENCE [LARGE SCALE GENOMIC DNA]</scope>
    <source>
        <strain evidence="4">JCM 14322</strain>
    </source>
</reference>
<dbReference type="Gene3D" id="3.40.50.150">
    <property type="entry name" value="Vaccinia Virus protein VP39"/>
    <property type="match status" value="1"/>
</dbReference>
<dbReference type="EMBL" id="BAAANJ010000008">
    <property type="protein sequence ID" value="GAA1813816.1"/>
    <property type="molecule type" value="Genomic_DNA"/>
</dbReference>
<dbReference type="InterPro" id="IPR053173">
    <property type="entry name" value="SAM-binding_MTase"/>
</dbReference>
<dbReference type="InterPro" id="IPR036388">
    <property type="entry name" value="WH-like_DNA-bd_sf"/>
</dbReference>
<feature type="domain" description="Methyltransferase" evidence="1">
    <location>
        <begin position="179"/>
        <end position="292"/>
    </location>
</feature>